<dbReference type="InterPro" id="IPR022694">
    <property type="entry name" value="3-OHacyl-CoA_DH"/>
</dbReference>
<dbReference type="AlphaFoldDB" id="A0A418Q572"/>
<sequence>MTQRIAVIGSGLLASQIAAQAIRHNFLVTVYNYRNDFTTFDRYLAWIGGEYTKFFDTFDAASFRTNCAAIDRTGDLAEAVSGADIVIESAVEDVETKQRLFVEIERHAAPDALLLTNSSTFLPAEIAAQMNAGDRLVSMHFANLIWRFNIAEIMGQESTAAETFDRATTFAEDLGMVPAVIRKPLRGYILNSLLIPFMDAGLSLLARGHAKPVDIDKVWKISTGSEFGPFEIIDVVGFNVVVKTLAHNEDETLRELGKKFAAEIEAGHFGRNSGVGFYIYNAEGEVVGENETWVH</sequence>
<dbReference type="STRING" id="1451189.CFAL_10730"/>
<feature type="domain" description="3-hydroxyacyl-CoA dehydrogenase C-terminal" evidence="5">
    <location>
        <begin position="187"/>
        <end position="280"/>
    </location>
</feature>
<protein>
    <submittedName>
        <fullName evidence="7">3-hydroxyacyl-CoA dehydrogenase</fullName>
    </submittedName>
</protein>
<dbReference type="Pfam" id="PF00725">
    <property type="entry name" value="3HCDH"/>
    <property type="match status" value="1"/>
</dbReference>
<proteinExistence type="inferred from homology"/>
<evidence type="ECO:0000256" key="4">
    <source>
        <dbReference type="PIRSR" id="PIRSR000105-1"/>
    </source>
</evidence>
<comment type="caution">
    <text evidence="7">The sequence shown here is derived from an EMBL/GenBank/DDBJ whole genome shotgun (WGS) entry which is preliminary data.</text>
</comment>
<evidence type="ECO:0000259" key="5">
    <source>
        <dbReference type="Pfam" id="PF00725"/>
    </source>
</evidence>
<dbReference type="EMBL" id="QXJK01000013">
    <property type="protein sequence ID" value="RIX33691.1"/>
    <property type="molecule type" value="Genomic_DNA"/>
</dbReference>
<dbReference type="Pfam" id="PF02737">
    <property type="entry name" value="3HCDH_N"/>
    <property type="match status" value="1"/>
</dbReference>
<dbReference type="GO" id="GO:0070403">
    <property type="term" value="F:NAD+ binding"/>
    <property type="evidence" value="ECO:0007669"/>
    <property type="project" value="InterPro"/>
</dbReference>
<keyword evidence="3" id="KW-0560">Oxidoreductase</keyword>
<dbReference type="RefSeq" id="WP_025403677.1">
    <property type="nucleotide sequence ID" value="NZ_CBCRUA010000002.1"/>
</dbReference>
<dbReference type="OrthoDB" id="9771883at2"/>
<dbReference type="GO" id="GO:0016616">
    <property type="term" value="F:oxidoreductase activity, acting on the CH-OH group of donors, NAD or NADP as acceptor"/>
    <property type="evidence" value="ECO:0007669"/>
    <property type="project" value="InterPro"/>
</dbReference>
<dbReference type="PIRSF" id="PIRSF000105">
    <property type="entry name" value="HCDH"/>
    <property type="match status" value="1"/>
</dbReference>
<feature type="site" description="Important for catalytic activity" evidence="4">
    <location>
        <position position="140"/>
    </location>
</feature>
<keyword evidence="8" id="KW-1185">Reference proteome</keyword>
<dbReference type="InterPro" id="IPR013328">
    <property type="entry name" value="6PGD_dom2"/>
</dbReference>
<evidence type="ECO:0000256" key="2">
    <source>
        <dbReference type="ARBA" id="ARBA00009463"/>
    </source>
</evidence>
<evidence type="ECO:0000313" key="8">
    <source>
        <dbReference type="Proteomes" id="UP000285278"/>
    </source>
</evidence>
<dbReference type="InterPro" id="IPR006108">
    <property type="entry name" value="3HC_DH_C"/>
</dbReference>
<dbReference type="Gene3D" id="1.10.1040.10">
    <property type="entry name" value="N-(1-d-carboxylethyl)-l-norvaline Dehydrogenase, domain 2"/>
    <property type="match status" value="1"/>
</dbReference>
<dbReference type="PANTHER" id="PTHR48075:SF5">
    <property type="entry name" value="3-HYDROXYBUTYRYL-COA DEHYDROGENASE"/>
    <property type="match status" value="1"/>
</dbReference>
<dbReference type="Proteomes" id="UP000285278">
    <property type="component" value="Unassembled WGS sequence"/>
</dbReference>
<dbReference type="SUPFAM" id="SSF51735">
    <property type="entry name" value="NAD(P)-binding Rossmann-fold domains"/>
    <property type="match status" value="1"/>
</dbReference>
<name>A0A418Q572_9CORY</name>
<reference evidence="7 8" key="1">
    <citation type="submission" date="2018-09" db="EMBL/GenBank/DDBJ databases">
        <title>Optimization and identification of Corynebacterium falsenii FN1-14 from fish paste.</title>
        <authorList>
            <person name="Daroonpunt R."/>
            <person name="Tanasupawat S."/>
        </authorList>
    </citation>
    <scope>NUCLEOTIDE SEQUENCE [LARGE SCALE GENOMIC DNA]</scope>
    <source>
        <strain evidence="7 8">FN1-14</strain>
    </source>
</reference>
<dbReference type="GO" id="GO:0006631">
    <property type="term" value="P:fatty acid metabolic process"/>
    <property type="evidence" value="ECO:0007669"/>
    <property type="project" value="InterPro"/>
</dbReference>
<feature type="domain" description="3-hydroxyacyl-CoA dehydrogenase NAD binding" evidence="6">
    <location>
        <begin position="5"/>
        <end position="182"/>
    </location>
</feature>
<comment type="pathway">
    <text evidence="1">Lipid metabolism; butanoate metabolism.</text>
</comment>
<gene>
    <name evidence="7" type="ORF">D3M95_09920</name>
</gene>
<dbReference type="SUPFAM" id="SSF48179">
    <property type="entry name" value="6-phosphogluconate dehydrogenase C-terminal domain-like"/>
    <property type="match status" value="1"/>
</dbReference>
<organism evidence="7 8">
    <name type="scientific">Corynebacterium falsenii</name>
    <dbReference type="NCBI Taxonomy" id="108486"/>
    <lineage>
        <taxon>Bacteria</taxon>
        <taxon>Bacillati</taxon>
        <taxon>Actinomycetota</taxon>
        <taxon>Actinomycetes</taxon>
        <taxon>Mycobacteriales</taxon>
        <taxon>Corynebacteriaceae</taxon>
        <taxon>Corynebacterium</taxon>
    </lineage>
</organism>
<evidence type="ECO:0000313" key="7">
    <source>
        <dbReference type="EMBL" id="RIX33691.1"/>
    </source>
</evidence>
<dbReference type="InterPro" id="IPR036291">
    <property type="entry name" value="NAD(P)-bd_dom_sf"/>
</dbReference>
<accession>A0A418Q572</accession>
<comment type="similarity">
    <text evidence="2">Belongs to the 3-hydroxyacyl-CoA dehydrogenase family.</text>
</comment>
<evidence type="ECO:0000256" key="3">
    <source>
        <dbReference type="ARBA" id="ARBA00023002"/>
    </source>
</evidence>
<dbReference type="PANTHER" id="PTHR48075">
    <property type="entry name" value="3-HYDROXYACYL-COA DEHYDROGENASE FAMILY PROTEIN"/>
    <property type="match status" value="1"/>
</dbReference>
<evidence type="ECO:0000259" key="6">
    <source>
        <dbReference type="Pfam" id="PF02737"/>
    </source>
</evidence>
<dbReference type="InterPro" id="IPR008927">
    <property type="entry name" value="6-PGluconate_DH-like_C_sf"/>
</dbReference>
<evidence type="ECO:0000256" key="1">
    <source>
        <dbReference type="ARBA" id="ARBA00005086"/>
    </source>
</evidence>
<dbReference type="Gene3D" id="3.40.50.720">
    <property type="entry name" value="NAD(P)-binding Rossmann-like Domain"/>
    <property type="match status" value="1"/>
</dbReference>
<dbReference type="InterPro" id="IPR006176">
    <property type="entry name" value="3-OHacyl-CoA_DH_NAD-bd"/>
</dbReference>